<gene>
    <name evidence="1" type="ORF">METZ01_LOCUS409482</name>
</gene>
<organism evidence="1">
    <name type="scientific">marine metagenome</name>
    <dbReference type="NCBI Taxonomy" id="408172"/>
    <lineage>
        <taxon>unclassified sequences</taxon>
        <taxon>metagenomes</taxon>
        <taxon>ecological metagenomes</taxon>
    </lineage>
</organism>
<sequence>MKFKTAKKNDIPSIVRMLANDELGSKREDYKNPLPK</sequence>
<accession>A0A382WEU8</accession>
<reference evidence="1" key="1">
    <citation type="submission" date="2018-05" db="EMBL/GenBank/DDBJ databases">
        <authorList>
            <person name="Lanie J.A."/>
            <person name="Ng W.-L."/>
            <person name="Kazmierczak K.M."/>
            <person name="Andrzejewski T.M."/>
            <person name="Davidsen T.M."/>
            <person name="Wayne K.J."/>
            <person name="Tettelin H."/>
            <person name="Glass J.I."/>
            <person name="Rusch D."/>
            <person name="Podicherti R."/>
            <person name="Tsui H.-C.T."/>
            <person name="Winkler M.E."/>
        </authorList>
    </citation>
    <scope>NUCLEOTIDE SEQUENCE</scope>
</reference>
<proteinExistence type="predicted"/>
<evidence type="ECO:0000313" key="1">
    <source>
        <dbReference type="EMBL" id="SVD56628.1"/>
    </source>
</evidence>
<name>A0A382WEU8_9ZZZZ</name>
<feature type="non-terminal residue" evidence="1">
    <location>
        <position position="36"/>
    </location>
</feature>
<protein>
    <recommendedName>
        <fullName evidence="2">N-acetyltransferase domain-containing protein</fullName>
    </recommendedName>
</protein>
<dbReference type="EMBL" id="UINC01158858">
    <property type="protein sequence ID" value="SVD56628.1"/>
    <property type="molecule type" value="Genomic_DNA"/>
</dbReference>
<evidence type="ECO:0008006" key="2">
    <source>
        <dbReference type="Google" id="ProtNLM"/>
    </source>
</evidence>
<dbReference type="AlphaFoldDB" id="A0A382WEU8"/>